<dbReference type="GO" id="GO:0000145">
    <property type="term" value="C:exocyst"/>
    <property type="evidence" value="ECO:0007669"/>
    <property type="project" value="TreeGrafter"/>
</dbReference>
<dbReference type="Proteomes" id="UP000324800">
    <property type="component" value="Unassembled WGS sequence"/>
</dbReference>
<dbReference type="InterPro" id="IPR007225">
    <property type="entry name" value="EXOC6/Sec15"/>
</dbReference>
<dbReference type="GO" id="GO:0016020">
    <property type="term" value="C:membrane"/>
    <property type="evidence" value="ECO:0007669"/>
    <property type="project" value="TreeGrafter"/>
</dbReference>
<evidence type="ECO:0000313" key="2">
    <source>
        <dbReference type="EMBL" id="KAA6378959.1"/>
    </source>
</evidence>
<protein>
    <recommendedName>
        <fullName evidence="1">Exocyst complex component EXOC6/Sec15 N-terminal domain-containing protein</fullName>
    </recommendedName>
</protein>
<accession>A0A5J4V8Y0</accession>
<dbReference type="GO" id="GO:0006893">
    <property type="term" value="P:Golgi to plasma membrane transport"/>
    <property type="evidence" value="ECO:0007669"/>
    <property type="project" value="TreeGrafter"/>
</dbReference>
<dbReference type="GO" id="GO:0006886">
    <property type="term" value="P:intracellular protein transport"/>
    <property type="evidence" value="ECO:0007669"/>
    <property type="project" value="InterPro"/>
</dbReference>
<proteinExistence type="predicted"/>
<feature type="domain" description="Exocyst complex component EXOC6/Sec15 N-terminal" evidence="1">
    <location>
        <begin position="18"/>
        <end position="156"/>
    </location>
</feature>
<reference evidence="2 3" key="1">
    <citation type="submission" date="2019-03" db="EMBL/GenBank/DDBJ databases">
        <title>Single cell metagenomics reveals metabolic interactions within the superorganism composed of flagellate Streblomastix strix and complex community of Bacteroidetes bacteria on its surface.</title>
        <authorList>
            <person name="Treitli S.C."/>
            <person name="Kolisko M."/>
            <person name="Husnik F."/>
            <person name="Keeling P."/>
            <person name="Hampl V."/>
        </authorList>
    </citation>
    <scope>NUCLEOTIDE SEQUENCE [LARGE SCALE GENOMIC DNA]</scope>
    <source>
        <strain evidence="2">ST1C</strain>
    </source>
</reference>
<dbReference type="InterPro" id="IPR048359">
    <property type="entry name" value="EXOC6_Sec15_N"/>
</dbReference>
<comment type="caution">
    <text evidence="2">The sequence shown here is derived from an EMBL/GenBank/DDBJ whole genome shotgun (WGS) entry which is preliminary data.</text>
</comment>
<dbReference type="EMBL" id="SNRW01008803">
    <property type="protein sequence ID" value="KAA6378959.1"/>
    <property type="molecule type" value="Genomic_DNA"/>
</dbReference>
<dbReference type="AlphaFoldDB" id="A0A5J4V8Y0"/>
<dbReference type="Pfam" id="PF20651">
    <property type="entry name" value="EXOC6_Sec15_N"/>
    <property type="match status" value="1"/>
</dbReference>
<evidence type="ECO:0000259" key="1">
    <source>
        <dbReference type="Pfam" id="PF20651"/>
    </source>
</evidence>
<gene>
    <name evidence="2" type="ORF">EZS28_025513</name>
</gene>
<dbReference type="GO" id="GO:0090522">
    <property type="term" value="P:vesicle tethering involved in exocytosis"/>
    <property type="evidence" value="ECO:0007669"/>
    <property type="project" value="InterPro"/>
</dbReference>
<organism evidence="2 3">
    <name type="scientific">Streblomastix strix</name>
    <dbReference type="NCBI Taxonomy" id="222440"/>
    <lineage>
        <taxon>Eukaryota</taxon>
        <taxon>Metamonada</taxon>
        <taxon>Preaxostyla</taxon>
        <taxon>Oxymonadida</taxon>
        <taxon>Streblomastigidae</taxon>
        <taxon>Streblomastix</taxon>
    </lineage>
</organism>
<evidence type="ECO:0000313" key="3">
    <source>
        <dbReference type="Proteomes" id="UP000324800"/>
    </source>
</evidence>
<dbReference type="OrthoDB" id="10267033at2759"/>
<dbReference type="PANTHER" id="PTHR12702:SF0">
    <property type="entry name" value="EXOCYST COMPLEX COMPONENT 6"/>
    <property type="match status" value="1"/>
</dbReference>
<name>A0A5J4V8Y0_9EUKA</name>
<feature type="non-terminal residue" evidence="2">
    <location>
        <position position="162"/>
    </location>
</feature>
<sequence length="162" mass="18926">MIVTALERGNGQDVRKEIEQSIEQRSAQFATICRVHFDFVDQALQVFELSEQTEMLRNGIGPAARELNDYGQDLLKEIKERQDHLRALRNVDATLLILNQLLALLGEYQRLFQFLEQKRYFESMRCVQRLKQSHLPNLRKVFPIIGAIDESLDKLSGCIHRW</sequence>
<dbReference type="PANTHER" id="PTHR12702">
    <property type="entry name" value="SEC15"/>
    <property type="match status" value="1"/>
</dbReference>